<gene>
    <name evidence="2" type="ORF">THFILI_06255</name>
</gene>
<dbReference type="PATRIC" id="fig|276.5.peg.247"/>
<feature type="transmembrane region" description="Helical" evidence="1">
    <location>
        <begin position="88"/>
        <end position="109"/>
    </location>
</feature>
<proteinExistence type="predicted"/>
<keyword evidence="3" id="KW-1185">Reference proteome</keyword>
<accession>A0A0A2WVU0</accession>
<dbReference type="Proteomes" id="UP000030364">
    <property type="component" value="Unassembled WGS sequence"/>
</dbReference>
<keyword evidence="1" id="KW-0812">Transmembrane</keyword>
<keyword evidence="1" id="KW-0472">Membrane</keyword>
<dbReference type="EMBL" id="JPSL02000039">
    <property type="protein sequence ID" value="KGQ22912.1"/>
    <property type="molecule type" value="Genomic_DNA"/>
</dbReference>
<sequence>MYRNDPVIPTFSLILALGLFYAAYLDGRHIARLLGHTPEELSVGQIGLMAFGAVLLLYGLIGLVSYWLEGIELRPGRHFPAPSTAPVAAGVILVLLLTAMAGFFVRLLVYSAQTGHNPTWLQGALFGGMSLVVAALFGIYKRFFGRDEVVTEEEKSEFPW</sequence>
<organism evidence="2 3">
    <name type="scientific">Thermus filiformis</name>
    <dbReference type="NCBI Taxonomy" id="276"/>
    <lineage>
        <taxon>Bacteria</taxon>
        <taxon>Thermotogati</taxon>
        <taxon>Deinococcota</taxon>
        <taxon>Deinococci</taxon>
        <taxon>Thermales</taxon>
        <taxon>Thermaceae</taxon>
        <taxon>Thermus</taxon>
    </lineage>
</organism>
<dbReference type="STRING" id="276.THFILI_06255"/>
<dbReference type="AlphaFoldDB" id="A0A0A2WVU0"/>
<dbReference type="RefSeq" id="WP_038060860.1">
    <property type="nucleotide sequence ID" value="NZ_JPSL02000039.1"/>
</dbReference>
<evidence type="ECO:0000313" key="2">
    <source>
        <dbReference type="EMBL" id="KGQ22912.1"/>
    </source>
</evidence>
<reference evidence="2 3" key="1">
    <citation type="journal article" date="2015" name="Genome Announc.">
        <title>Draft Genome Sequence of the Thermophile Thermus filiformis ATCC 43280, Producer of Carotenoid-(Di)glucoside-Branched Fatty Acid (Di)esters and Source of Hyperthermostable Enzymes of Biotechnological Interest.</title>
        <authorList>
            <person name="Mandelli F."/>
            <person name="Oliveira Ramires B."/>
            <person name="Couger M.B."/>
            <person name="Paixao D.A."/>
            <person name="Camilo C.M."/>
            <person name="Polikarpov I."/>
            <person name="Prade R."/>
            <person name="Riano-Pachon D.M."/>
            <person name="Squina F.M."/>
        </authorList>
    </citation>
    <scope>NUCLEOTIDE SEQUENCE [LARGE SCALE GENOMIC DNA]</scope>
    <source>
        <strain evidence="2 3">ATCC 43280</strain>
    </source>
</reference>
<comment type="caution">
    <text evidence="2">The sequence shown here is derived from an EMBL/GenBank/DDBJ whole genome shotgun (WGS) entry which is preliminary data.</text>
</comment>
<name>A0A0A2WVU0_THEFI</name>
<feature type="transmembrane region" description="Helical" evidence="1">
    <location>
        <begin position="46"/>
        <end position="68"/>
    </location>
</feature>
<keyword evidence="1" id="KW-1133">Transmembrane helix</keyword>
<evidence type="ECO:0000313" key="3">
    <source>
        <dbReference type="Proteomes" id="UP000030364"/>
    </source>
</evidence>
<feature type="transmembrane region" description="Helical" evidence="1">
    <location>
        <begin position="121"/>
        <end position="140"/>
    </location>
</feature>
<evidence type="ECO:0000256" key="1">
    <source>
        <dbReference type="SAM" id="Phobius"/>
    </source>
</evidence>
<feature type="transmembrane region" description="Helical" evidence="1">
    <location>
        <begin position="6"/>
        <end position="25"/>
    </location>
</feature>
<protein>
    <submittedName>
        <fullName evidence="2">Cytochrome C</fullName>
    </submittedName>
</protein>
<dbReference type="OrthoDB" id="31640at2"/>